<dbReference type="InterPro" id="IPR051961">
    <property type="entry name" value="Fungal_Metabolite_Diox"/>
</dbReference>
<evidence type="ECO:0000313" key="1">
    <source>
        <dbReference type="EMBL" id="KAF4301029.1"/>
    </source>
</evidence>
<keyword evidence="2" id="KW-1185">Reference proteome</keyword>
<comment type="caution">
    <text evidence="1">The sequence shown here is derived from an EMBL/GenBank/DDBJ whole genome shotgun (WGS) entry which is preliminary data.</text>
</comment>
<dbReference type="OrthoDB" id="407832at2759"/>
<dbReference type="PANTHER" id="PTHR37563">
    <property type="entry name" value="PHYTANOYL-COA DIOXYGENASE FAMILY PROTEIN (AFU_ORTHOLOGUE AFUA_2G03330)"/>
    <property type="match status" value="1"/>
</dbReference>
<dbReference type="Pfam" id="PF05721">
    <property type="entry name" value="PhyH"/>
    <property type="match status" value="1"/>
</dbReference>
<protein>
    <submittedName>
        <fullName evidence="1">Phytanoyl- dioxygenase family protein</fullName>
    </submittedName>
</protein>
<proteinExistence type="predicted"/>
<sequence>MSTSDGPVLIALSPSELATKTLTTQTLQRALRALHADGLVALTNAVSPTHLDALDATMQRDAAVLAARPGTHHNFGAATGNIQQEPPTTPALVFGDVVANPFATAIAENVLGPKPVLRFYSANTAFKAGGRQPVHIDLDCPFPGEMAFGLCVNVCLGDVGVENGATEVWLGSHLGTGWGSVGRGEHAEAIDEGLVEERRKDVACGDAEFDGCAEGDVGDDSLRAVVEE</sequence>
<dbReference type="AlphaFoldDB" id="A0A8H4MW64"/>
<keyword evidence="1" id="KW-0560">Oxidoreductase</keyword>
<dbReference type="Proteomes" id="UP000572817">
    <property type="component" value="Unassembled WGS sequence"/>
</dbReference>
<dbReference type="EMBL" id="WWBZ02000082">
    <property type="protein sequence ID" value="KAF4301029.1"/>
    <property type="molecule type" value="Genomic_DNA"/>
</dbReference>
<dbReference type="PANTHER" id="PTHR37563:SF2">
    <property type="entry name" value="PHYTANOYL-COA DIOXYGENASE FAMILY PROTEIN (AFU_ORTHOLOGUE AFUA_2G03330)"/>
    <property type="match status" value="1"/>
</dbReference>
<keyword evidence="1" id="KW-0223">Dioxygenase</keyword>
<dbReference type="Gene3D" id="2.60.120.620">
    <property type="entry name" value="q2cbj1_9rhob like domain"/>
    <property type="match status" value="1"/>
</dbReference>
<accession>A0A8H4MW64</accession>
<organism evidence="1 2">
    <name type="scientific">Botryosphaeria dothidea</name>
    <dbReference type="NCBI Taxonomy" id="55169"/>
    <lineage>
        <taxon>Eukaryota</taxon>
        <taxon>Fungi</taxon>
        <taxon>Dikarya</taxon>
        <taxon>Ascomycota</taxon>
        <taxon>Pezizomycotina</taxon>
        <taxon>Dothideomycetes</taxon>
        <taxon>Dothideomycetes incertae sedis</taxon>
        <taxon>Botryosphaeriales</taxon>
        <taxon>Botryosphaeriaceae</taxon>
        <taxon>Botryosphaeria</taxon>
    </lineage>
</organism>
<reference evidence="1" key="1">
    <citation type="submission" date="2020-04" db="EMBL/GenBank/DDBJ databases">
        <title>Genome Assembly and Annotation of Botryosphaeria dothidea sdau 11-99, a Latent Pathogen of Apple Fruit Ring Rot in China.</title>
        <authorList>
            <person name="Yu C."/>
            <person name="Diao Y."/>
            <person name="Lu Q."/>
            <person name="Zhao J."/>
            <person name="Cui S."/>
            <person name="Peng C."/>
            <person name="He B."/>
            <person name="Liu H."/>
        </authorList>
    </citation>
    <scope>NUCLEOTIDE SEQUENCE [LARGE SCALE GENOMIC DNA]</scope>
    <source>
        <strain evidence="1">Sdau11-99</strain>
    </source>
</reference>
<dbReference type="InterPro" id="IPR008775">
    <property type="entry name" value="Phytyl_CoA_dOase-like"/>
</dbReference>
<gene>
    <name evidence="1" type="ORF">GTA08_BOTSDO11393</name>
</gene>
<evidence type="ECO:0000313" key="2">
    <source>
        <dbReference type="Proteomes" id="UP000572817"/>
    </source>
</evidence>
<dbReference type="SUPFAM" id="SSF51197">
    <property type="entry name" value="Clavaminate synthase-like"/>
    <property type="match status" value="1"/>
</dbReference>
<name>A0A8H4MW64_9PEZI</name>
<dbReference type="GO" id="GO:0051213">
    <property type="term" value="F:dioxygenase activity"/>
    <property type="evidence" value="ECO:0007669"/>
    <property type="project" value="UniProtKB-KW"/>
</dbReference>